<keyword evidence="6" id="KW-0813">Transport</keyword>
<feature type="transmembrane region" description="Helical" evidence="7">
    <location>
        <begin position="139"/>
        <end position="159"/>
    </location>
</feature>
<dbReference type="RefSeq" id="WP_107991684.1">
    <property type="nucleotide sequence ID" value="NZ_QAYG01000011.1"/>
</dbReference>
<proteinExistence type="inferred from homology"/>
<evidence type="ECO:0000256" key="7">
    <source>
        <dbReference type="SAM" id="Phobius"/>
    </source>
</evidence>
<keyword evidence="3 7" id="KW-0812">Transmembrane</keyword>
<evidence type="ECO:0000313" key="9">
    <source>
        <dbReference type="EMBL" id="PTW56654.1"/>
    </source>
</evidence>
<dbReference type="InterPro" id="IPR002898">
    <property type="entry name" value="MotA_ExbB_proton_chnl"/>
</dbReference>
<protein>
    <submittedName>
        <fullName evidence="9">MotA/TolQ/ExbB proton channel family protein</fullName>
    </submittedName>
</protein>
<sequence>MSRFDTQINAYVCCLSGFVGIHLLVHGVPLCGATIRFALLAGIGLLLVLGGLWLNSTGGRWGGRKWLGPVVVLVAAGCSIYPVIWPHAFSGMGLAHAVETTRLWPQALVCLFAGLVLAKKDIATRHAVGRNSSASIAPYVLFGSGLTFAAYALVTRFAIAGDTRGANWLASALLGETPIRYLIVAIFFVIASYIVDALMRVRTGVPLTGAIRKFIRTLIAALPLLGFLGTVVGIMRALAGLPLVFSGDHTVAADLAPALTMSLGGISLAFETTLLGLVASLITTLALGYVEKVEADFPPVTNRVANPEAH</sequence>
<dbReference type="Proteomes" id="UP000244081">
    <property type="component" value="Unassembled WGS sequence"/>
</dbReference>
<comment type="similarity">
    <text evidence="6">Belongs to the exbB/tolQ family.</text>
</comment>
<keyword evidence="10" id="KW-1185">Reference proteome</keyword>
<dbReference type="Pfam" id="PF01618">
    <property type="entry name" value="MotA_ExbB"/>
    <property type="match status" value="1"/>
</dbReference>
<evidence type="ECO:0000256" key="4">
    <source>
        <dbReference type="ARBA" id="ARBA00022989"/>
    </source>
</evidence>
<name>A0A2T5UYS3_9HYPH</name>
<feature type="transmembrane region" description="Helical" evidence="7">
    <location>
        <begin position="103"/>
        <end position="118"/>
    </location>
</feature>
<keyword evidence="6" id="KW-0653">Protein transport</keyword>
<feature type="transmembrane region" description="Helical" evidence="7">
    <location>
        <begin position="265"/>
        <end position="290"/>
    </location>
</feature>
<organism evidence="9 10">
    <name type="scientific">Breoghania corrubedonensis</name>
    <dbReference type="NCBI Taxonomy" id="665038"/>
    <lineage>
        <taxon>Bacteria</taxon>
        <taxon>Pseudomonadati</taxon>
        <taxon>Pseudomonadota</taxon>
        <taxon>Alphaproteobacteria</taxon>
        <taxon>Hyphomicrobiales</taxon>
        <taxon>Stappiaceae</taxon>
        <taxon>Breoghania</taxon>
    </lineage>
</organism>
<dbReference type="GO" id="GO:0015031">
    <property type="term" value="P:protein transport"/>
    <property type="evidence" value="ECO:0007669"/>
    <property type="project" value="UniProtKB-KW"/>
</dbReference>
<dbReference type="AlphaFoldDB" id="A0A2T5UYS3"/>
<feature type="transmembrane region" description="Helical" evidence="7">
    <location>
        <begin position="218"/>
        <end position="245"/>
    </location>
</feature>
<comment type="caution">
    <text evidence="9">The sequence shown here is derived from an EMBL/GenBank/DDBJ whole genome shotgun (WGS) entry which is preliminary data.</text>
</comment>
<keyword evidence="2" id="KW-1003">Cell membrane</keyword>
<feature type="transmembrane region" description="Helical" evidence="7">
    <location>
        <begin position="37"/>
        <end position="54"/>
    </location>
</feature>
<dbReference type="EMBL" id="QAYG01000011">
    <property type="protein sequence ID" value="PTW56654.1"/>
    <property type="molecule type" value="Genomic_DNA"/>
</dbReference>
<keyword evidence="4 7" id="KW-1133">Transmembrane helix</keyword>
<evidence type="ECO:0000256" key="6">
    <source>
        <dbReference type="RuleBase" id="RU004057"/>
    </source>
</evidence>
<comment type="subcellular location">
    <subcellularLocation>
        <location evidence="1">Cell membrane</location>
        <topology evidence="1">Multi-pass membrane protein</topology>
    </subcellularLocation>
    <subcellularLocation>
        <location evidence="6">Membrane</location>
        <topology evidence="6">Multi-pass membrane protein</topology>
    </subcellularLocation>
</comment>
<evidence type="ECO:0000256" key="2">
    <source>
        <dbReference type="ARBA" id="ARBA00022475"/>
    </source>
</evidence>
<feature type="domain" description="MotA/TolQ/ExbB proton channel" evidence="8">
    <location>
        <begin position="213"/>
        <end position="289"/>
    </location>
</feature>
<evidence type="ECO:0000259" key="8">
    <source>
        <dbReference type="Pfam" id="PF01618"/>
    </source>
</evidence>
<dbReference type="GO" id="GO:0005886">
    <property type="term" value="C:plasma membrane"/>
    <property type="evidence" value="ECO:0007669"/>
    <property type="project" value="UniProtKB-SubCell"/>
</dbReference>
<evidence type="ECO:0000256" key="3">
    <source>
        <dbReference type="ARBA" id="ARBA00022692"/>
    </source>
</evidence>
<feature type="transmembrane region" description="Helical" evidence="7">
    <location>
        <begin position="66"/>
        <end position="83"/>
    </location>
</feature>
<evidence type="ECO:0000256" key="5">
    <source>
        <dbReference type="ARBA" id="ARBA00023136"/>
    </source>
</evidence>
<gene>
    <name evidence="9" type="ORF">C8N35_111117</name>
</gene>
<keyword evidence="5 7" id="KW-0472">Membrane</keyword>
<evidence type="ECO:0000313" key="10">
    <source>
        <dbReference type="Proteomes" id="UP000244081"/>
    </source>
</evidence>
<evidence type="ECO:0000256" key="1">
    <source>
        <dbReference type="ARBA" id="ARBA00004651"/>
    </source>
</evidence>
<accession>A0A2T5UYS3</accession>
<feature type="transmembrane region" description="Helical" evidence="7">
    <location>
        <begin position="179"/>
        <end position="198"/>
    </location>
</feature>
<dbReference type="OrthoDB" id="7863851at2"/>
<reference evidence="9 10" key="1">
    <citation type="submission" date="2018-04" db="EMBL/GenBank/DDBJ databases">
        <title>Genomic Encyclopedia of Archaeal and Bacterial Type Strains, Phase II (KMG-II): from individual species to whole genera.</title>
        <authorList>
            <person name="Goeker M."/>
        </authorList>
    </citation>
    <scope>NUCLEOTIDE SEQUENCE [LARGE SCALE GENOMIC DNA]</scope>
    <source>
        <strain evidence="9 10">DSM 23382</strain>
    </source>
</reference>